<dbReference type="Gene3D" id="1.20.1600.10">
    <property type="entry name" value="Outer membrane efflux proteins (OEP)"/>
    <property type="match status" value="1"/>
</dbReference>
<evidence type="ECO:0000256" key="6">
    <source>
        <dbReference type="ARBA" id="ARBA00023136"/>
    </source>
</evidence>
<evidence type="ECO:0000256" key="7">
    <source>
        <dbReference type="ARBA" id="ARBA00023237"/>
    </source>
</evidence>
<accession>A0ABR7X9T2</accession>
<evidence type="ECO:0000256" key="4">
    <source>
        <dbReference type="ARBA" id="ARBA00022452"/>
    </source>
</evidence>
<keyword evidence="9" id="KW-1185">Reference proteome</keyword>
<keyword evidence="5" id="KW-0812">Transmembrane</keyword>
<comment type="caution">
    <text evidence="8">The sequence shown here is derived from an EMBL/GenBank/DDBJ whole genome shotgun (WGS) entry which is preliminary data.</text>
</comment>
<organism evidence="8 9">
    <name type="scientific">Mucilaginibacter rigui</name>
    <dbReference type="NCBI Taxonomy" id="534635"/>
    <lineage>
        <taxon>Bacteria</taxon>
        <taxon>Pseudomonadati</taxon>
        <taxon>Bacteroidota</taxon>
        <taxon>Sphingobacteriia</taxon>
        <taxon>Sphingobacteriales</taxon>
        <taxon>Sphingobacteriaceae</taxon>
        <taxon>Mucilaginibacter</taxon>
    </lineage>
</organism>
<dbReference type="InterPro" id="IPR051906">
    <property type="entry name" value="TolC-like"/>
</dbReference>
<gene>
    <name evidence="8" type="ORF">IDJ75_14945</name>
</gene>
<dbReference type="SUPFAM" id="SSF56954">
    <property type="entry name" value="Outer membrane efflux proteins (OEP)"/>
    <property type="match status" value="1"/>
</dbReference>
<comment type="subcellular location">
    <subcellularLocation>
        <location evidence="1">Cell outer membrane</location>
    </subcellularLocation>
</comment>
<keyword evidence="3" id="KW-0813">Transport</keyword>
<keyword evidence="4" id="KW-1134">Transmembrane beta strand</keyword>
<proteinExistence type="inferred from homology"/>
<evidence type="ECO:0000313" key="8">
    <source>
        <dbReference type="EMBL" id="MBD1386582.1"/>
    </source>
</evidence>
<dbReference type="Proteomes" id="UP000618754">
    <property type="component" value="Unassembled WGS sequence"/>
</dbReference>
<evidence type="ECO:0000256" key="5">
    <source>
        <dbReference type="ARBA" id="ARBA00022692"/>
    </source>
</evidence>
<sequence>MKLQRLNKGLVRRGLAFAGVVMLLALPGAYGQAGRRLTITAAYQQARQNYPLIRQRDLIARSGSYSVINASRGYLPVLSVNGQATYQSTVTSFPFSIPVPGFSIPKYSRDQYKINVQVDQVIYDGGLISNQRQTARTTETEQQQSLEVSLYTLYDRVNQLYFGVLLITEQLRQNDLLKSDIQNGIDKAKALVAGGTAYRSSVDELTAQLLQAEQARIDLSAERKAYLGMLGLLIGAQVDENTILEKPALPMLSVEISRPEIQLYEDQKKMDDLQVELLKAQLRPRLGLFAQEGYGRPGLNPLSNAFAWYYIGGVKLSWNLGGWYTFKNQKELLMIHQKTLDIQKETFLFNTAITRKQQLADIEKYRELFKNDQAIIALRESVKKAAAAQLENGILSAHDYISQLNAEDQARQNLILHQIQLLQEAYNYQNTTGNLQKQANP</sequence>
<comment type="similarity">
    <text evidence="2">Belongs to the outer membrane factor (OMF) (TC 1.B.17) family.</text>
</comment>
<dbReference type="PANTHER" id="PTHR30026">
    <property type="entry name" value="OUTER MEMBRANE PROTEIN TOLC"/>
    <property type="match status" value="1"/>
</dbReference>
<dbReference type="PANTHER" id="PTHR30026:SF20">
    <property type="entry name" value="OUTER MEMBRANE PROTEIN TOLC"/>
    <property type="match status" value="1"/>
</dbReference>
<reference evidence="8 9" key="1">
    <citation type="submission" date="2020-09" db="EMBL/GenBank/DDBJ databases">
        <title>Novel species of Mucilaginibacter isolated from a glacier on the Tibetan Plateau.</title>
        <authorList>
            <person name="Liu Q."/>
            <person name="Xin Y.-H."/>
        </authorList>
    </citation>
    <scope>NUCLEOTIDE SEQUENCE [LARGE SCALE GENOMIC DNA]</scope>
    <source>
        <strain evidence="8 9">CGMCC 1.13878</strain>
    </source>
</reference>
<keyword evidence="6" id="KW-0472">Membrane</keyword>
<evidence type="ECO:0000256" key="3">
    <source>
        <dbReference type="ARBA" id="ARBA00022448"/>
    </source>
</evidence>
<keyword evidence="7" id="KW-0998">Cell outer membrane</keyword>
<dbReference type="InterPro" id="IPR003423">
    <property type="entry name" value="OMP_efflux"/>
</dbReference>
<evidence type="ECO:0000313" key="9">
    <source>
        <dbReference type="Proteomes" id="UP000618754"/>
    </source>
</evidence>
<evidence type="ECO:0000256" key="1">
    <source>
        <dbReference type="ARBA" id="ARBA00004442"/>
    </source>
</evidence>
<dbReference type="Pfam" id="PF02321">
    <property type="entry name" value="OEP"/>
    <property type="match status" value="1"/>
</dbReference>
<dbReference type="RefSeq" id="WP_191176425.1">
    <property type="nucleotide sequence ID" value="NZ_JACWMW010000003.1"/>
</dbReference>
<name>A0ABR7X9T2_9SPHI</name>
<protein>
    <submittedName>
        <fullName evidence="8">TolC family protein</fullName>
    </submittedName>
</protein>
<dbReference type="EMBL" id="JACWMW010000003">
    <property type="protein sequence ID" value="MBD1386582.1"/>
    <property type="molecule type" value="Genomic_DNA"/>
</dbReference>
<evidence type="ECO:0000256" key="2">
    <source>
        <dbReference type="ARBA" id="ARBA00007613"/>
    </source>
</evidence>